<dbReference type="InterPro" id="IPR004721">
    <property type="entry name" value="DHOdimr"/>
</dbReference>
<dbReference type="Proteomes" id="UP000008743">
    <property type="component" value="Unassembled WGS sequence"/>
</dbReference>
<dbReference type="NCBIfam" id="TIGR00856">
    <property type="entry name" value="pyrC_dimer"/>
    <property type="match status" value="1"/>
</dbReference>
<evidence type="ECO:0000256" key="4">
    <source>
        <dbReference type="ARBA" id="ARBA00022723"/>
    </source>
</evidence>
<dbReference type="GO" id="GO:0005737">
    <property type="term" value="C:cytoplasm"/>
    <property type="evidence" value="ECO:0007669"/>
    <property type="project" value="TreeGrafter"/>
</dbReference>
<evidence type="ECO:0000256" key="1">
    <source>
        <dbReference type="ARBA" id="ARBA00004880"/>
    </source>
</evidence>
<evidence type="ECO:0000256" key="5">
    <source>
        <dbReference type="ARBA" id="ARBA00022801"/>
    </source>
</evidence>
<keyword evidence="6" id="KW-0862">Zinc</keyword>
<evidence type="ECO:0000256" key="6">
    <source>
        <dbReference type="ARBA" id="ARBA00022833"/>
    </source>
</evidence>
<dbReference type="EC" id="3.5.2.3" evidence="3"/>
<dbReference type="OrthoDB" id="1670005at2759"/>
<keyword evidence="10" id="KW-1185">Reference proteome</keyword>
<keyword evidence="7" id="KW-0665">Pyrimidine biosynthesis</keyword>
<dbReference type="PhylomeDB" id="A0A0D2WR68"/>
<dbReference type="PROSITE" id="PS00483">
    <property type="entry name" value="DIHYDROOROTASE_2"/>
    <property type="match status" value="1"/>
</dbReference>
<dbReference type="GO" id="GO:0044205">
    <property type="term" value="P:'de novo' UMP biosynthetic process"/>
    <property type="evidence" value="ECO:0007669"/>
    <property type="project" value="UniProtKB-UniPathway"/>
</dbReference>
<dbReference type="GO" id="GO:0004151">
    <property type="term" value="F:dihydroorotase activity"/>
    <property type="evidence" value="ECO:0007669"/>
    <property type="project" value="UniProtKB-EC"/>
</dbReference>
<dbReference type="STRING" id="595528.A0A0D2WR68"/>
<evidence type="ECO:0000259" key="8">
    <source>
        <dbReference type="Pfam" id="PF04909"/>
    </source>
</evidence>
<comment type="similarity">
    <text evidence="2">Belongs to the metallo-dependent hydrolases superfamily. DHOase family. Class II DHOase subfamily.</text>
</comment>
<evidence type="ECO:0000256" key="2">
    <source>
        <dbReference type="ARBA" id="ARBA00005631"/>
    </source>
</evidence>
<sequence>MSLTPAPTAATTLTLPAAADLHVHLRQGDLMRMVVPHIRRGGVVRVLVMPNLKPAIASTEQALAYKRELEQIDASVDYWMTLYLGPEITPDEIRKAAAAGIKGVKSYPRGVTTNSESGIESYTAYYPVFKAMEETNMVLNLHGEVPSNPKDDICVMNAEVHFLKHLEQLHRDFPKLRIVLEHVTTGAAVRKVLELGDTVAATVTVHHLSLIVDDWAGKNHNYCKPVAKYPSDRRALWDAILSGSPKFFLGSDSAPHPRSTKECASGCAGVYTQPHVLPYLASVFEQYNALDKLQAFTSDNGNRFYQAKPSTDTVTLVREPLTVESELSYGDASAAQPAVVPFQAGETLPWRLA</sequence>
<dbReference type="eggNOG" id="KOG2902">
    <property type="taxonomic scope" value="Eukaryota"/>
</dbReference>
<dbReference type="HAMAP" id="MF_00219">
    <property type="entry name" value="PyrC_classII"/>
    <property type="match status" value="1"/>
</dbReference>
<evidence type="ECO:0000313" key="10">
    <source>
        <dbReference type="Proteomes" id="UP000008743"/>
    </source>
</evidence>
<dbReference type="GO" id="GO:0046872">
    <property type="term" value="F:metal ion binding"/>
    <property type="evidence" value="ECO:0007669"/>
    <property type="project" value="UniProtKB-KW"/>
</dbReference>
<dbReference type="InterPro" id="IPR032466">
    <property type="entry name" value="Metal_Hydrolase"/>
</dbReference>
<dbReference type="Gene3D" id="3.20.20.140">
    <property type="entry name" value="Metal-dependent hydrolases"/>
    <property type="match status" value="1"/>
</dbReference>
<keyword evidence="5" id="KW-0378">Hydrolase</keyword>
<evidence type="ECO:0000256" key="7">
    <source>
        <dbReference type="ARBA" id="ARBA00022975"/>
    </source>
</evidence>
<dbReference type="InterPro" id="IPR006680">
    <property type="entry name" value="Amidohydro-rel"/>
</dbReference>
<dbReference type="EMBL" id="KE346365">
    <property type="protein sequence ID" value="KJE93613.1"/>
    <property type="molecule type" value="Genomic_DNA"/>
</dbReference>
<feature type="domain" description="Amidohydrolase-related" evidence="8">
    <location>
        <begin position="86"/>
        <end position="190"/>
    </location>
</feature>
<dbReference type="OMA" id="TLHHISM"/>
<proteinExistence type="inferred from homology"/>
<comment type="pathway">
    <text evidence="1">Pyrimidine metabolism; UMP biosynthesis via de novo pathway; (S)-dihydroorotate from bicarbonate: step 3/3.</text>
</comment>
<dbReference type="UniPathway" id="UPA00070">
    <property type="reaction ID" value="UER00117"/>
</dbReference>
<dbReference type="Pfam" id="PF04909">
    <property type="entry name" value="Amidohydro_2"/>
    <property type="match status" value="1"/>
</dbReference>
<reference evidence="10" key="1">
    <citation type="submission" date="2011-02" db="EMBL/GenBank/DDBJ databases">
        <title>The Genome Sequence of Capsaspora owczarzaki ATCC 30864.</title>
        <authorList>
            <person name="Russ C."/>
            <person name="Cuomo C."/>
            <person name="Burger G."/>
            <person name="Gray M.W."/>
            <person name="Holland P.W.H."/>
            <person name="King N."/>
            <person name="Lang F.B.F."/>
            <person name="Roger A.J."/>
            <person name="Ruiz-Trillo I."/>
            <person name="Young S.K."/>
            <person name="Zeng Q."/>
            <person name="Gargeya S."/>
            <person name="Alvarado L."/>
            <person name="Berlin A."/>
            <person name="Chapman S.B."/>
            <person name="Chen Z."/>
            <person name="Freedman E."/>
            <person name="Gellesch M."/>
            <person name="Goldberg J."/>
            <person name="Griggs A."/>
            <person name="Gujja S."/>
            <person name="Heilman E."/>
            <person name="Heiman D."/>
            <person name="Howarth C."/>
            <person name="Mehta T."/>
            <person name="Neiman D."/>
            <person name="Pearson M."/>
            <person name="Roberts A."/>
            <person name="Saif S."/>
            <person name="Shea T."/>
            <person name="Shenoy N."/>
            <person name="Sisk P."/>
            <person name="Stolte C."/>
            <person name="Sykes S."/>
            <person name="White J."/>
            <person name="Yandava C."/>
            <person name="Haas B."/>
            <person name="Nusbaum C."/>
            <person name="Birren B."/>
        </authorList>
    </citation>
    <scope>NUCLEOTIDE SEQUENCE</scope>
    <source>
        <strain evidence="10">ATCC 30864</strain>
    </source>
</reference>
<keyword evidence="4" id="KW-0479">Metal-binding</keyword>
<dbReference type="AlphaFoldDB" id="A0A0D2WR68"/>
<dbReference type="SUPFAM" id="SSF51556">
    <property type="entry name" value="Metallo-dependent hydrolases"/>
    <property type="match status" value="1"/>
</dbReference>
<dbReference type="PIRSF" id="PIRSF001237">
    <property type="entry name" value="DHOdimr"/>
    <property type="match status" value="1"/>
</dbReference>
<accession>A0A0D2WR68</accession>
<gene>
    <name evidence="9" type="ORF">CAOG_004374</name>
</gene>
<dbReference type="PANTHER" id="PTHR43137">
    <property type="entry name" value="DIHYDROOROTASE"/>
    <property type="match status" value="1"/>
</dbReference>
<dbReference type="PANTHER" id="PTHR43137:SF1">
    <property type="entry name" value="DIHYDROOROTASE"/>
    <property type="match status" value="1"/>
</dbReference>
<protein>
    <recommendedName>
        <fullName evidence="3">dihydroorotase</fullName>
        <ecNumber evidence="3">3.5.2.3</ecNumber>
    </recommendedName>
</protein>
<dbReference type="CDD" id="cd01294">
    <property type="entry name" value="DHOase"/>
    <property type="match status" value="1"/>
</dbReference>
<evidence type="ECO:0000256" key="3">
    <source>
        <dbReference type="ARBA" id="ARBA00012860"/>
    </source>
</evidence>
<organism evidence="9 10">
    <name type="scientific">Capsaspora owczarzaki (strain ATCC 30864)</name>
    <dbReference type="NCBI Taxonomy" id="595528"/>
    <lineage>
        <taxon>Eukaryota</taxon>
        <taxon>Filasterea</taxon>
        <taxon>Capsaspora</taxon>
    </lineage>
</organism>
<dbReference type="GO" id="GO:0006207">
    <property type="term" value="P:'de novo' pyrimidine nucleobase biosynthetic process"/>
    <property type="evidence" value="ECO:0007669"/>
    <property type="project" value="TreeGrafter"/>
</dbReference>
<dbReference type="FunCoup" id="A0A0D2WR68">
    <property type="interactions" value="222"/>
</dbReference>
<evidence type="ECO:0000313" key="9">
    <source>
        <dbReference type="EMBL" id="KJE93613.1"/>
    </source>
</evidence>
<name>A0A0D2WR68_CAPO3</name>
<dbReference type="PROSITE" id="PS00482">
    <property type="entry name" value="DIHYDROOROTASE_1"/>
    <property type="match status" value="1"/>
</dbReference>
<dbReference type="FunFam" id="3.20.20.140:FF:000071">
    <property type="entry name" value="Dihydroorotase, homodimeric type, variant"/>
    <property type="match status" value="1"/>
</dbReference>
<dbReference type="InterPro" id="IPR002195">
    <property type="entry name" value="Dihydroorotase_CS"/>
</dbReference>
<dbReference type="InParanoid" id="A0A0D2WR68"/>